<evidence type="ECO:0000313" key="3">
    <source>
        <dbReference type="Proteomes" id="UP000431304"/>
    </source>
</evidence>
<name>A0A844DTY6_EUBRA</name>
<accession>A0A844DTY6</accession>
<sequence length="166" mass="18055">MQRTKKRPDSMPGFQIGTSYLLVIFIILCLVTFAALALSSALRDQSYSQALAKHQTEYAAASTQASALLAQIDEALESERPEPALEALAGTVPAISVSVQRQNAERPVFEITALIPVSDSQNLQLTVNVDAASHTRRITAWRETAVSGWEEQTTLPVLGSDRTEND</sequence>
<proteinExistence type="predicted"/>
<comment type="caution">
    <text evidence="2">The sequence shown here is derived from an EMBL/GenBank/DDBJ whole genome shotgun (WGS) entry which is preliminary data.</text>
</comment>
<organism evidence="2 3">
    <name type="scientific">Eubacterium ramulus</name>
    <dbReference type="NCBI Taxonomy" id="39490"/>
    <lineage>
        <taxon>Bacteria</taxon>
        <taxon>Bacillati</taxon>
        <taxon>Bacillota</taxon>
        <taxon>Clostridia</taxon>
        <taxon>Eubacteriales</taxon>
        <taxon>Eubacteriaceae</taxon>
        <taxon>Eubacterium</taxon>
    </lineage>
</organism>
<dbReference type="RefSeq" id="WP_154314172.1">
    <property type="nucleotide sequence ID" value="NZ_WKRA01000002.1"/>
</dbReference>
<reference evidence="2 3" key="1">
    <citation type="journal article" date="2019" name="Nat. Med.">
        <title>A library of human gut bacterial isolates paired with longitudinal multiomics data enables mechanistic microbiome research.</title>
        <authorList>
            <person name="Poyet M."/>
            <person name="Groussin M."/>
            <person name="Gibbons S.M."/>
            <person name="Avila-Pacheco J."/>
            <person name="Jiang X."/>
            <person name="Kearney S.M."/>
            <person name="Perrotta A.R."/>
            <person name="Berdy B."/>
            <person name="Zhao S."/>
            <person name="Lieberman T.D."/>
            <person name="Swanson P.K."/>
            <person name="Smith M."/>
            <person name="Roesemann S."/>
            <person name="Alexander J.E."/>
            <person name="Rich S.A."/>
            <person name="Livny J."/>
            <person name="Vlamakis H."/>
            <person name="Clish C."/>
            <person name="Bullock K."/>
            <person name="Deik A."/>
            <person name="Scott J."/>
            <person name="Pierce K.A."/>
            <person name="Xavier R.J."/>
            <person name="Alm E.J."/>
        </authorList>
    </citation>
    <scope>NUCLEOTIDE SEQUENCE [LARGE SCALE GENOMIC DNA]</scope>
    <source>
        <strain evidence="2 3">BIOML-A3</strain>
    </source>
</reference>
<evidence type="ECO:0000313" key="2">
    <source>
        <dbReference type="EMBL" id="MSD14821.1"/>
    </source>
</evidence>
<dbReference type="AlphaFoldDB" id="A0A844DTY6"/>
<dbReference type="Proteomes" id="UP000431304">
    <property type="component" value="Unassembled WGS sequence"/>
</dbReference>
<protein>
    <submittedName>
        <fullName evidence="2">Uncharacterized protein</fullName>
    </submittedName>
</protein>
<feature type="transmembrane region" description="Helical" evidence="1">
    <location>
        <begin position="20"/>
        <end position="42"/>
    </location>
</feature>
<keyword evidence="1" id="KW-1133">Transmembrane helix</keyword>
<dbReference type="EMBL" id="WKRA01000002">
    <property type="protein sequence ID" value="MSD14821.1"/>
    <property type="molecule type" value="Genomic_DNA"/>
</dbReference>
<keyword evidence="1" id="KW-0812">Transmembrane</keyword>
<gene>
    <name evidence="2" type="ORF">GKE72_01800</name>
</gene>
<evidence type="ECO:0000256" key="1">
    <source>
        <dbReference type="SAM" id="Phobius"/>
    </source>
</evidence>
<keyword evidence="1" id="KW-0472">Membrane</keyword>